<dbReference type="PROSITE" id="PS50887">
    <property type="entry name" value="GGDEF"/>
    <property type="match status" value="1"/>
</dbReference>
<feature type="domain" description="GGDEF" evidence="1">
    <location>
        <begin position="1"/>
        <end position="133"/>
    </location>
</feature>
<evidence type="ECO:0000313" key="2">
    <source>
        <dbReference type="EMBL" id="MTD32733.1"/>
    </source>
</evidence>
<dbReference type="InterPro" id="IPR043128">
    <property type="entry name" value="Rev_trsase/Diguanyl_cyclase"/>
</dbReference>
<sequence length="144" mass="15598">MVALLFIDLDRFKPVNDQYGHATGDALLRQVAQRLEHSLREEDTIARLGGDEFVVVLPDLEQTDSPAVVAQKIVSVLSQPFKIDDNLIDISCSIGISVFPEDASTAEALIARADAAMYQAKQAGRGNWRCASHDTTAGCEDVPA</sequence>
<dbReference type="Proteomes" id="UP000446658">
    <property type="component" value="Unassembled WGS sequence"/>
</dbReference>
<organism evidence="2 3">
    <name type="scientific">Paludibacterium denitrificans</name>
    <dbReference type="NCBI Taxonomy" id="2675226"/>
    <lineage>
        <taxon>Bacteria</taxon>
        <taxon>Pseudomonadati</taxon>
        <taxon>Pseudomonadota</taxon>
        <taxon>Betaproteobacteria</taxon>
        <taxon>Neisseriales</taxon>
        <taxon>Chromobacteriaceae</taxon>
        <taxon>Paludibacterium</taxon>
    </lineage>
</organism>
<reference evidence="2 3" key="1">
    <citation type="submission" date="2019-11" db="EMBL/GenBank/DDBJ databases">
        <title>Draft genome sequence of Paludibacterium sp. dN18-1.</title>
        <authorList>
            <person name="Im W.-T."/>
        </authorList>
    </citation>
    <scope>NUCLEOTIDE SEQUENCE [LARGE SCALE GENOMIC DNA]</scope>
    <source>
        <strain evidence="3">dN 18-1</strain>
    </source>
</reference>
<dbReference type="CDD" id="cd01949">
    <property type="entry name" value="GGDEF"/>
    <property type="match status" value="1"/>
</dbReference>
<dbReference type="InterPro" id="IPR052163">
    <property type="entry name" value="DGC-Regulatory_Protein"/>
</dbReference>
<keyword evidence="3" id="KW-1185">Reference proteome</keyword>
<evidence type="ECO:0000313" key="3">
    <source>
        <dbReference type="Proteomes" id="UP000446658"/>
    </source>
</evidence>
<dbReference type="InterPro" id="IPR000160">
    <property type="entry name" value="GGDEF_dom"/>
</dbReference>
<proteinExistence type="predicted"/>
<dbReference type="EMBL" id="WLYX01000001">
    <property type="protein sequence ID" value="MTD32733.1"/>
    <property type="molecule type" value="Genomic_DNA"/>
</dbReference>
<evidence type="ECO:0000259" key="1">
    <source>
        <dbReference type="PROSITE" id="PS50887"/>
    </source>
</evidence>
<dbReference type="PANTHER" id="PTHR46663">
    <property type="entry name" value="DIGUANYLATE CYCLASE DGCT-RELATED"/>
    <property type="match status" value="1"/>
</dbReference>
<dbReference type="PANTHER" id="PTHR46663:SF2">
    <property type="entry name" value="GGDEF DOMAIN-CONTAINING PROTEIN"/>
    <property type="match status" value="1"/>
</dbReference>
<dbReference type="InterPro" id="IPR029787">
    <property type="entry name" value="Nucleotide_cyclase"/>
</dbReference>
<gene>
    <name evidence="2" type="ORF">GKE73_03830</name>
</gene>
<dbReference type="AlphaFoldDB" id="A0A844G8S1"/>
<dbReference type="Gene3D" id="3.30.70.270">
    <property type="match status" value="1"/>
</dbReference>
<accession>A0A844G8S1</accession>
<dbReference type="Pfam" id="PF00990">
    <property type="entry name" value="GGDEF"/>
    <property type="match status" value="1"/>
</dbReference>
<name>A0A844G8S1_9NEIS</name>
<dbReference type="SUPFAM" id="SSF55073">
    <property type="entry name" value="Nucleotide cyclase"/>
    <property type="match status" value="1"/>
</dbReference>
<dbReference type="SMART" id="SM00267">
    <property type="entry name" value="GGDEF"/>
    <property type="match status" value="1"/>
</dbReference>
<comment type="caution">
    <text evidence="2">The sequence shown here is derived from an EMBL/GenBank/DDBJ whole genome shotgun (WGS) entry which is preliminary data.</text>
</comment>
<dbReference type="NCBIfam" id="TIGR00254">
    <property type="entry name" value="GGDEF"/>
    <property type="match status" value="1"/>
</dbReference>
<protein>
    <submittedName>
        <fullName evidence="2">Diguanylate cyclase</fullName>
    </submittedName>
</protein>